<accession>A0A975M6X7</accession>
<dbReference type="Gene3D" id="2.60.40.650">
    <property type="match status" value="1"/>
</dbReference>
<keyword evidence="1" id="KW-1133">Transmembrane helix</keyword>
<dbReference type="EMBL" id="CP076022">
    <property type="protein sequence ID" value="QWC11093.1"/>
    <property type="molecule type" value="Genomic_DNA"/>
</dbReference>
<evidence type="ECO:0000313" key="4">
    <source>
        <dbReference type="Proteomes" id="UP000676885"/>
    </source>
</evidence>
<feature type="transmembrane region" description="Helical" evidence="1">
    <location>
        <begin position="70"/>
        <end position="90"/>
    </location>
</feature>
<dbReference type="InterPro" id="IPR014756">
    <property type="entry name" value="Ig_E-set"/>
</dbReference>
<keyword evidence="4" id="KW-1185">Reference proteome</keyword>
<dbReference type="RefSeq" id="WP_210230583.1">
    <property type="nucleotide sequence ID" value="NZ_CP076022.1"/>
</dbReference>
<gene>
    <name evidence="3" type="ORF">KKR91_05785</name>
</gene>
<dbReference type="PANTHER" id="PTHR19372">
    <property type="entry name" value="SULFITE REDUCTASE"/>
    <property type="match status" value="1"/>
</dbReference>
<dbReference type="AlphaFoldDB" id="A0A975M6X7"/>
<dbReference type="Gene3D" id="3.90.420.10">
    <property type="entry name" value="Oxidoreductase, molybdopterin-binding domain"/>
    <property type="match status" value="1"/>
</dbReference>
<dbReference type="Proteomes" id="UP000676885">
    <property type="component" value="Chromosome"/>
</dbReference>
<dbReference type="GO" id="GO:0043546">
    <property type="term" value="F:molybdopterin cofactor binding"/>
    <property type="evidence" value="ECO:0007669"/>
    <property type="project" value="TreeGrafter"/>
</dbReference>
<dbReference type="PANTHER" id="PTHR19372:SF7">
    <property type="entry name" value="SULFITE OXIDASE, MITOCHONDRIAL"/>
    <property type="match status" value="1"/>
</dbReference>
<keyword evidence="1" id="KW-0812">Transmembrane</keyword>
<dbReference type="InterPro" id="IPR036374">
    <property type="entry name" value="OxRdtase_Mopterin-bd_sf"/>
</dbReference>
<dbReference type="SUPFAM" id="SSF56524">
    <property type="entry name" value="Oxidoreductase molybdopterin-binding domain"/>
    <property type="match status" value="1"/>
</dbReference>
<protein>
    <submittedName>
        <fullName evidence="3">Molybdopterin-dependent oxidoreductase</fullName>
    </submittedName>
</protein>
<reference evidence="3 4" key="1">
    <citation type="submission" date="2021-05" db="EMBL/GenBank/DDBJ databases">
        <title>Novel species in genus Arthrobacter.</title>
        <authorList>
            <person name="Zhang G."/>
        </authorList>
    </citation>
    <scope>NUCLEOTIDE SEQUENCE [LARGE SCALE GENOMIC DNA]</scope>
    <source>
        <strain evidence="4">zg-ZUI227</strain>
    </source>
</reference>
<sequence length="539" mass="54864">MNTKAPHFTLWAAAAGIVAAGLGVAAGELAAALLSPSLSPVSAVGSVVIDGMPAAVKDWAIGLFGTADKVAFLVSMAVVIAVVAAAAGVLELRRPPAGAVVIGLFGAAGLAAVLTRAQMSALSLLPPLLAAAVGILVLRALMVRIERWRDAATAEARAEAGAGVGAGVGAGAGAGAGAGTGQAGARRRDVLRSVGGGAVVGLAAGALAGSARGGQVSTAAVREAVQLPAAVTPAAPLPAGAELGISGLDPVLTPAADFYRIDTALSVPLVNAQQWTLKVTGLVDREIEIDFAQLLAKPLQESWITLACVSNEVGGSLIGNAKWLGWPVRNLLAEAGVQSGADMVLSTSQDGWTASTPLEALTDSRDALLAVGMNGEPLPLEHGFPVRLVVPGLYGYVSATKWVTELRVSRFADESAYWTDRGWSERGPIKLSSRIDTPSRGAAVDAGTLTVAGMAWAQHTGIRAVQLRVDDGGWQDAQLAAGISADTWVQWSARVDLEAGDHTLTVRAVNATGSEQDERERPVVPDGATGLHTVRINVR</sequence>
<feature type="transmembrane region" description="Helical" evidence="1">
    <location>
        <begin position="97"/>
        <end position="115"/>
    </location>
</feature>
<evidence type="ECO:0000313" key="3">
    <source>
        <dbReference type="EMBL" id="QWC11093.1"/>
    </source>
</evidence>
<evidence type="ECO:0000256" key="1">
    <source>
        <dbReference type="SAM" id="Phobius"/>
    </source>
</evidence>
<dbReference type="GO" id="GO:0008482">
    <property type="term" value="F:sulfite oxidase activity"/>
    <property type="evidence" value="ECO:0007669"/>
    <property type="project" value="TreeGrafter"/>
</dbReference>
<dbReference type="Pfam" id="PF17957">
    <property type="entry name" value="Big_7"/>
    <property type="match status" value="1"/>
</dbReference>
<dbReference type="SUPFAM" id="SSF81296">
    <property type="entry name" value="E set domains"/>
    <property type="match status" value="1"/>
</dbReference>
<feature type="domain" description="Oxidoreductase molybdopterin-binding" evidence="2">
    <location>
        <begin position="265"/>
        <end position="415"/>
    </location>
</feature>
<dbReference type="Pfam" id="PF00174">
    <property type="entry name" value="Oxidored_molyb"/>
    <property type="match status" value="1"/>
</dbReference>
<dbReference type="GO" id="GO:0020037">
    <property type="term" value="F:heme binding"/>
    <property type="evidence" value="ECO:0007669"/>
    <property type="project" value="TreeGrafter"/>
</dbReference>
<dbReference type="InterPro" id="IPR000572">
    <property type="entry name" value="OxRdtase_Mopterin-bd_dom"/>
</dbReference>
<evidence type="ECO:0000259" key="2">
    <source>
        <dbReference type="Pfam" id="PF00174"/>
    </source>
</evidence>
<feature type="transmembrane region" description="Helical" evidence="1">
    <location>
        <begin position="121"/>
        <end position="141"/>
    </location>
</feature>
<dbReference type="KEGG" id="ajg:KKR91_05785"/>
<proteinExistence type="predicted"/>
<name>A0A975M6X7_9MICC</name>
<keyword evidence="1" id="KW-0472">Membrane</keyword>
<dbReference type="GO" id="GO:0006790">
    <property type="term" value="P:sulfur compound metabolic process"/>
    <property type="evidence" value="ECO:0007669"/>
    <property type="project" value="TreeGrafter"/>
</dbReference>
<organism evidence="3 4">
    <name type="scientific">Arthrobacter jiangjiafuii</name>
    <dbReference type="NCBI Taxonomy" id="2817475"/>
    <lineage>
        <taxon>Bacteria</taxon>
        <taxon>Bacillati</taxon>
        <taxon>Actinomycetota</taxon>
        <taxon>Actinomycetes</taxon>
        <taxon>Micrococcales</taxon>
        <taxon>Micrococcaceae</taxon>
        <taxon>Arthrobacter</taxon>
    </lineage>
</organism>